<dbReference type="SUPFAM" id="SSF51430">
    <property type="entry name" value="NAD(P)-linked oxidoreductase"/>
    <property type="match status" value="1"/>
</dbReference>
<dbReference type="AlphaFoldDB" id="A0A5C8V849"/>
<evidence type="ECO:0000259" key="1">
    <source>
        <dbReference type="Pfam" id="PF00248"/>
    </source>
</evidence>
<dbReference type="CDD" id="cd19092">
    <property type="entry name" value="AKR_BsYcsN_EcYdhF-like"/>
    <property type="match status" value="1"/>
</dbReference>
<accession>A0A5C8V849</accession>
<feature type="domain" description="NADP-dependent oxidoreductase" evidence="1">
    <location>
        <begin position="22"/>
        <end position="296"/>
    </location>
</feature>
<gene>
    <name evidence="2" type="ORF">FVB32_07420</name>
</gene>
<dbReference type="InterPro" id="IPR050523">
    <property type="entry name" value="AKR_Detox_Biosynth"/>
</dbReference>
<dbReference type="EMBL" id="VRUR01000001">
    <property type="protein sequence ID" value="TXN38115.1"/>
    <property type="molecule type" value="Genomic_DNA"/>
</dbReference>
<organism evidence="2 3">
    <name type="scientific">Flagellimonas hymeniacidonis</name>
    <dbReference type="NCBI Taxonomy" id="2603628"/>
    <lineage>
        <taxon>Bacteria</taxon>
        <taxon>Pseudomonadati</taxon>
        <taxon>Bacteroidota</taxon>
        <taxon>Flavobacteriia</taxon>
        <taxon>Flavobacteriales</taxon>
        <taxon>Flavobacteriaceae</taxon>
        <taxon>Flagellimonas</taxon>
    </lineage>
</organism>
<dbReference type="PANTHER" id="PTHR43364">
    <property type="entry name" value="NADH-SPECIFIC METHYLGLYOXAL REDUCTASE-RELATED"/>
    <property type="match status" value="1"/>
</dbReference>
<reference evidence="2 3" key="1">
    <citation type="submission" date="2019-08" db="EMBL/GenBank/DDBJ databases">
        <title>Professor.</title>
        <authorList>
            <person name="Park J.S."/>
        </authorList>
    </citation>
    <scope>NUCLEOTIDE SEQUENCE [LARGE SCALE GENOMIC DNA]</scope>
    <source>
        <strain evidence="2 3">176CP5-101</strain>
    </source>
</reference>
<keyword evidence="3" id="KW-1185">Reference proteome</keyword>
<protein>
    <submittedName>
        <fullName evidence="2">Oxidoreductase</fullName>
    </submittedName>
</protein>
<dbReference type="InterPro" id="IPR020471">
    <property type="entry name" value="AKR"/>
</dbReference>
<dbReference type="PANTHER" id="PTHR43364:SF1">
    <property type="entry name" value="OXIDOREDUCTASE YDHF"/>
    <property type="match status" value="1"/>
</dbReference>
<dbReference type="PRINTS" id="PR00069">
    <property type="entry name" value="ALDKETRDTASE"/>
</dbReference>
<dbReference type="InterPro" id="IPR023210">
    <property type="entry name" value="NADP_OxRdtase_dom"/>
</dbReference>
<comment type="caution">
    <text evidence="2">The sequence shown here is derived from an EMBL/GenBank/DDBJ whole genome shotgun (WGS) entry which is preliminary data.</text>
</comment>
<dbReference type="GO" id="GO:0005829">
    <property type="term" value="C:cytosol"/>
    <property type="evidence" value="ECO:0007669"/>
    <property type="project" value="TreeGrafter"/>
</dbReference>
<dbReference type="Pfam" id="PF00248">
    <property type="entry name" value="Aldo_ket_red"/>
    <property type="match status" value="1"/>
</dbReference>
<dbReference type="Proteomes" id="UP000321456">
    <property type="component" value="Unassembled WGS sequence"/>
</dbReference>
<proteinExistence type="predicted"/>
<name>A0A5C8V849_9FLAO</name>
<evidence type="ECO:0000313" key="2">
    <source>
        <dbReference type="EMBL" id="TXN38115.1"/>
    </source>
</evidence>
<dbReference type="InterPro" id="IPR036812">
    <property type="entry name" value="NAD(P)_OxRdtase_dom_sf"/>
</dbReference>
<sequence length="306" mass="34693">MTYNANPLMYMTLQKDNISPYIIGTMRLGTWGSNLSTPEYESFIESCLDLGLIDFDHADIYGHYTTEEDFGNVLKSRKDLRQKIRITTKCGIKLISENRPSHLIKSYDLTPEHIEASVEKSLKSLHTDYLDVLLLHRPDYLFNPYEIAEVFSKLKKEGKVLTFGVSNFSPSQFDLLNSLTPLITNQVEISLLHRNAFEDGTLDQCQKLKVIPSAWSPLGGGLLFGDSFDKKIQAIQKVLAGLSEKYNAAADQILYAWLRKHPSGIIPVLGTSKIERIQAAHKALNISLTHEEWYQLWEASLGREID</sequence>
<evidence type="ECO:0000313" key="3">
    <source>
        <dbReference type="Proteomes" id="UP000321456"/>
    </source>
</evidence>
<dbReference type="GO" id="GO:0016491">
    <property type="term" value="F:oxidoreductase activity"/>
    <property type="evidence" value="ECO:0007669"/>
    <property type="project" value="InterPro"/>
</dbReference>
<dbReference type="Gene3D" id="3.20.20.100">
    <property type="entry name" value="NADP-dependent oxidoreductase domain"/>
    <property type="match status" value="1"/>
</dbReference>